<dbReference type="EMBL" id="CAJJDM010000091">
    <property type="protein sequence ID" value="CAD8091455.1"/>
    <property type="molecule type" value="Genomic_DNA"/>
</dbReference>
<feature type="region of interest" description="Disordered" evidence="1">
    <location>
        <begin position="75"/>
        <end position="95"/>
    </location>
</feature>
<protein>
    <submittedName>
        <fullName evidence="2">Uncharacterized protein</fullName>
    </submittedName>
</protein>
<evidence type="ECO:0000256" key="1">
    <source>
        <dbReference type="SAM" id="MobiDB-lite"/>
    </source>
</evidence>
<dbReference type="Proteomes" id="UP000688137">
    <property type="component" value="Unassembled WGS sequence"/>
</dbReference>
<name>A0A8S1NQS7_PARPR</name>
<accession>A0A8S1NQS7</accession>
<sequence>MIRKISQKKQKINIVKKNTEKNTKKDIEQIQKLILLLQHLDTDLSFLKEDNLILKDNVNTNCKNKSTDKLIAKGLKENQTRKTQKQPHPLKDTSTLEQETHFLCRDFLNQQKRNKKKNRV</sequence>
<comment type="caution">
    <text evidence="2">The sequence shown here is derived from an EMBL/GenBank/DDBJ whole genome shotgun (WGS) entry which is preliminary data.</text>
</comment>
<evidence type="ECO:0000313" key="3">
    <source>
        <dbReference type="Proteomes" id="UP000688137"/>
    </source>
</evidence>
<evidence type="ECO:0000313" key="2">
    <source>
        <dbReference type="EMBL" id="CAD8091455.1"/>
    </source>
</evidence>
<gene>
    <name evidence="2" type="ORF">PPRIM_AZ9-3.1.T0880076</name>
</gene>
<dbReference type="AlphaFoldDB" id="A0A8S1NQS7"/>
<proteinExistence type="predicted"/>
<organism evidence="2 3">
    <name type="scientific">Paramecium primaurelia</name>
    <dbReference type="NCBI Taxonomy" id="5886"/>
    <lineage>
        <taxon>Eukaryota</taxon>
        <taxon>Sar</taxon>
        <taxon>Alveolata</taxon>
        <taxon>Ciliophora</taxon>
        <taxon>Intramacronucleata</taxon>
        <taxon>Oligohymenophorea</taxon>
        <taxon>Peniculida</taxon>
        <taxon>Parameciidae</taxon>
        <taxon>Paramecium</taxon>
    </lineage>
</organism>
<reference evidence="2" key="1">
    <citation type="submission" date="2021-01" db="EMBL/GenBank/DDBJ databases">
        <authorList>
            <consortium name="Genoscope - CEA"/>
            <person name="William W."/>
        </authorList>
    </citation>
    <scope>NUCLEOTIDE SEQUENCE</scope>
</reference>
<keyword evidence="3" id="KW-1185">Reference proteome</keyword>